<dbReference type="Gene3D" id="3.10.50.40">
    <property type="match status" value="1"/>
</dbReference>
<dbReference type="InterPro" id="IPR050245">
    <property type="entry name" value="PrsA_foldase"/>
</dbReference>
<protein>
    <recommendedName>
        <fullName evidence="3">peptidylprolyl isomerase</fullName>
        <ecNumber evidence="3">5.2.1.8</ecNumber>
    </recommendedName>
</protein>
<evidence type="ECO:0000256" key="2">
    <source>
        <dbReference type="ARBA" id="ARBA00007656"/>
    </source>
</evidence>
<name>A0A7G5EIS4_9BURK</name>
<dbReference type="AlphaFoldDB" id="A0A7G5EIS4"/>
<evidence type="ECO:0000256" key="1">
    <source>
        <dbReference type="ARBA" id="ARBA00000971"/>
    </source>
</evidence>
<evidence type="ECO:0000313" key="9">
    <source>
        <dbReference type="Proteomes" id="UP000515240"/>
    </source>
</evidence>
<reference evidence="8 9" key="1">
    <citation type="journal article" date="2020" name="G3 (Bethesda)">
        <title>CeMbio - The Caenorhabditis elegans Microbiome Resource.</title>
        <authorList>
            <person name="Dirksen P."/>
            <person name="Assie A."/>
            <person name="Zimmermann J."/>
            <person name="Zhang F."/>
            <person name="Tietje A.M."/>
            <person name="Marsh S.A."/>
            <person name="Felix M.A."/>
            <person name="Shapira M."/>
            <person name="Kaleta C."/>
            <person name="Schulenburg H."/>
            <person name="Samuel B."/>
        </authorList>
    </citation>
    <scope>NUCLEOTIDE SEQUENCE [LARGE SCALE GENOMIC DNA]</scope>
    <source>
        <strain evidence="8 9">BIGb0172</strain>
    </source>
</reference>
<dbReference type="GO" id="GO:0003755">
    <property type="term" value="F:peptidyl-prolyl cis-trans isomerase activity"/>
    <property type="evidence" value="ECO:0007669"/>
    <property type="project" value="UniProtKB-KW"/>
</dbReference>
<proteinExistence type="inferred from homology"/>
<evidence type="ECO:0000256" key="5">
    <source>
        <dbReference type="PROSITE-ProRule" id="PRU00278"/>
    </source>
</evidence>
<dbReference type="SUPFAM" id="SSF54534">
    <property type="entry name" value="FKBP-like"/>
    <property type="match status" value="1"/>
</dbReference>
<keyword evidence="5 8" id="KW-0413">Isomerase</keyword>
<dbReference type="InterPro" id="IPR000297">
    <property type="entry name" value="PPIase_PpiC"/>
</dbReference>
<keyword evidence="4 5" id="KW-0697">Rotamase</keyword>
<sequence length="261" mass="28851">MKKQLLSGLVAAALLGSAALPAVAQNIGVVNGKPVPASLLKTFKEQMERSGRPVAAEQEAQIKEAIIEREIYAQAAKAQGLDATESFKGQVELARQGILTQELFAAYEKAHPISDAAAKAEYDKFVATNQGKEYHTFHILVDSEDKAKALIAQIKKGAKFEDLAKKESKDPGSGQRGGDLDWGNAANYVPEFSEAMTKLKKGQMTDTPVKTQFGYHIIRVDDVREAQLPKFDEVKPQIEQQLRQQQIQKYQQELREKAKVE</sequence>
<evidence type="ECO:0000256" key="3">
    <source>
        <dbReference type="ARBA" id="ARBA00013194"/>
    </source>
</evidence>
<feature type="signal peptide" evidence="6">
    <location>
        <begin position="1"/>
        <end position="24"/>
    </location>
</feature>
<organism evidence="8 9">
    <name type="scientific">Comamonas piscis</name>
    <dbReference type="NCBI Taxonomy" id="1562974"/>
    <lineage>
        <taxon>Bacteria</taxon>
        <taxon>Pseudomonadati</taxon>
        <taxon>Pseudomonadota</taxon>
        <taxon>Betaproteobacteria</taxon>
        <taxon>Burkholderiales</taxon>
        <taxon>Comamonadaceae</taxon>
        <taxon>Comamonas</taxon>
    </lineage>
</organism>
<dbReference type="Pfam" id="PF13616">
    <property type="entry name" value="Rotamase_3"/>
    <property type="match status" value="1"/>
</dbReference>
<comment type="catalytic activity">
    <reaction evidence="1">
        <text>[protein]-peptidylproline (omega=180) = [protein]-peptidylproline (omega=0)</text>
        <dbReference type="Rhea" id="RHEA:16237"/>
        <dbReference type="Rhea" id="RHEA-COMP:10747"/>
        <dbReference type="Rhea" id="RHEA-COMP:10748"/>
        <dbReference type="ChEBI" id="CHEBI:83833"/>
        <dbReference type="ChEBI" id="CHEBI:83834"/>
        <dbReference type="EC" id="5.2.1.8"/>
    </reaction>
</comment>
<dbReference type="PANTHER" id="PTHR47245:SF2">
    <property type="entry name" value="PEPTIDYL-PROLYL CIS-TRANS ISOMERASE HP_0175-RELATED"/>
    <property type="match status" value="1"/>
</dbReference>
<feature type="domain" description="PpiC" evidence="7">
    <location>
        <begin position="131"/>
        <end position="222"/>
    </location>
</feature>
<evidence type="ECO:0000259" key="7">
    <source>
        <dbReference type="PROSITE" id="PS50198"/>
    </source>
</evidence>
<feature type="chain" id="PRO_5028967625" description="peptidylprolyl isomerase" evidence="6">
    <location>
        <begin position="25"/>
        <end position="261"/>
    </location>
</feature>
<dbReference type="PROSITE" id="PS50198">
    <property type="entry name" value="PPIC_PPIASE_2"/>
    <property type="match status" value="1"/>
</dbReference>
<dbReference type="InterPro" id="IPR046357">
    <property type="entry name" value="PPIase_dom_sf"/>
</dbReference>
<dbReference type="PANTHER" id="PTHR47245">
    <property type="entry name" value="PEPTIDYLPROLYL ISOMERASE"/>
    <property type="match status" value="1"/>
</dbReference>
<dbReference type="Proteomes" id="UP000515240">
    <property type="component" value="Chromosome"/>
</dbReference>
<dbReference type="SUPFAM" id="SSF109998">
    <property type="entry name" value="Triger factor/SurA peptide-binding domain-like"/>
    <property type="match status" value="1"/>
</dbReference>
<dbReference type="EC" id="5.2.1.8" evidence="3"/>
<accession>A0A7G5EIS4</accession>
<dbReference type="RefSeq" id="WP_182323032.1">
    <property type="nucleotide sequence ID" value="NZ_CP058554.1"/>
</dbReference>
<keyword evidence="9" id="KW-1185">Reference proteome</keyword>
<evidence type="ECO:0000256" key="6">
    <source>
        <dbReference type="SAM" id="SignalP"/>
    </source>
</evidence>
<evidence type="ECO:0000313" key="8">
    <source>
        <dbReference type="EMBL" id="QMV73899.1"/>
    </source>
</evidence>
<gene>
    <name evidence="8" type="ORF">HS961_14225</name>
</gene>
<keyword evidence="6" id="KW-0732">Signal</keyword>
<dbReference type="EMBL" id="CP058554">
    <property type="protein sequence ID" value="QMV73899.1"/>
    <property type="molecule type" value="Genomic_DNA"/>
</dbReference>
<dbReference type="InterPro" id="IPR027304">
    <property type="entry name" value="Trigger_fact/SurA_dom_sf"/>
</dbReference>
<comment type="similarity">
    <text evidence="2">Belongs to the PpiC/parvulin rotamase family.</text>
</comment>
<evidence type="ECO:0000256" key="4">
    <source>
        <dbReference type="ARBA" id="ARBA00023110"/>
    </source>
</evidence>
<dbReference type="KEGG" id="cpis:HS961_14225"/>